<evidence type="ECO:0000313" key="7">
    <source>
        <dbReference type="RefSeq" id="XP_022105159.1"/>
    </source>
</evidence>
<reference evidence="4 5" key="1">
    <citation type="submission" date="2025-04" db="UniProtKB">
        <authorList>
            <consortium name="RefSeq"/>
        </authorList>
    </citation>
    <scope>IDENTIFICATION</scope>
</reference>
<dbReference type="PANTHER" id="PTHR45751:SF53">
    <property type="entry name" value="VWFA DOMAIN-CONTAINING PROTEIN"/>
    <property type="match status" value="1"/>
</dbReference>
<dbReference type="Gene3D" id="3.40.50.410">
    <property type="entry name" value="von Willebrand factor, type A domain"/>
    <property type="match status" value="1"/>
</dbReference>
<feature type="domain" description="VWFA" evidence="2">
    <location>
        <begin position="83"/>
        <end position="272"/>
    </location>
</feature>
<dbReference type="RefSeq" id="XP_022105158.1">
    <property type="nucleotide sequence ID" value="XM_022249466.1"/>
</dbReference>
<evidence type="ECO:0000313" key="5">
    <source>
        <dbReference type="RefSeq" id="XP_022105157.1"/>
    </source>
</evidence>
<dbReference type="RefSeq" id="XP_022105159.1">
    <property type="nucleotide sequence ID" value="XM_022249467.1"/>
</dbReference>
<dbReference type="PANTHER" id="PTHR45751">
    <property type="entry name" value="COPINE FAMILY PROTEIN 1"/>
    <property type="match status" value="1"/>
</dbReference>
<organism evidence="3 6">
    <name type="scientific">Acanthaster planci</name>
    <name type="common">Crown-of-thorns starfish</name>
    <dbReference type="NCBI Taxonomy" id="133434"/>
    <lineage>
        <taxon>Eukaryota</taxon>
        <taxon>Metazoa</taxon>
        <taxon>Echinodermata</taxon>
        <taxon>Eleutherozoa</taxon>
        <taxon>Asterozoa</taxon>
        <taxon>Asteroidea</taxon>
        <taxon>Valvatacea</taxon>
        <taxon>Valvatida</taxon>
        <taxon>Acanthasteridae</taxon>
        <taxon>Acanthaster</taxon>
    </lineage>
</organism>
<dbReference type="RefSeq" id="XP_022105156.1">
    <property type="nucleotide sequence ID" value="XM_022249464.1"/>
</dbReference>
<evidence type="ECO:0000313" key="6">
    <source>
        <dbReference type="RefSeq" id="XP_022105158.1"/>
    </source>
</evidence>
<dbReference type="RefSeq" id="XP_022105157.1">
    <property type="nucleotide sequence ID" value="XM_022249465.1"/>
</dbReference>
<dbReference type="InterPro" id="IPR002035">
    <property type="entry name" value="VWF_A"/>
</dbReference>
<dbReference type="AlphaFoldDB" id="A0A8B7ZHM9"/>
<dbReference type="SMART" id="SM00327">
    <property type="entry name" value="VWA"/>
    <property type="match status" value="1"/>
</dbReference>
<proteinExistence type="predicted"/>
<evidence type="ECO:0000256" key="1">
    <source>
        <dbReference type="SAM" id="SignalP"/>
    </source>
</evidence>
<dbReference type="OrthoDB" id="5855668at2759"/>
<feature type="signal peptide" evidence="1">
    <location>
        <begin position="1"/>
        <end position="25"/>
    </location>
</feature>
<evidence type="ECO:0000313" key="4">
    <source>
        <dbReference type="RefSeq" id="XP_022105156.1"/>
    </source>
</evidence>
<keyword evidence="1" id="KW-0732">Signal</keyword>
<dbReference type="KEGG" id="aplc:110987052"/>
<evidence type="ECO:0000313" key="3">
    <source>
        <dbReference type="Proteomes" id="UP000694845"/>
    </source>
</evidence>
<dbReference type="GO" id="GO:0004842">
    <property type="term" value="F:ubiquitin-protein transferase activity"/>
    <property type="evidence" value="ECO:0007669"/>
    <property type="project" value="TreeGrafter"/>
</dbReference>
<dbReference type="Proteomes" id="UP000694845">
    <property type="component" value="Unplaced"/>
</dbReference>
<dbReference type="Pfam" id="PF07002">
    <property type="entry name" value="Copine"/>
    <property type="match status" value="1"/>
</dbReference>
<dbReference type="InterPro" id="IPR052079">
    <property type="entry name" value="E3_ligase/Copine_domain"/>
</dbReference>
<dbReference type="RefSeq" id="XP_022105160.1">
    <property type="nucleotide sequence ID" value="XM_022249468.1"/>
</dbReference>
<accession>A0A8B7ZHM9</accession>
<dbReference type="InterPro" id="IPR036465">
    <property type="entry name" value="vWFA_dom_sf"/>
</dbReference>
<feature type="chain" id="PRO_5044665714" evidence="1">
    <location>
        <begin position="26"/>
        <end position="372"/>
    </location>
</feature>
<gene>
    <name evidence="4 5 6 7 8" type="primary">LOC110987052</name>
</gene>
<evidence type="ECO:0000313" key="8">
    <source>
        <dbReference type="RefSeq" id="XP_022105160.1"/>
    </source>
</evidence>
<sequence>MALVLFVIAILAYLALHQMYQPAVGQQRQPKGSRRREATFNQTSIFEKLGLTFHQCPTFTSFVDRFNTFEQVVEAIKMAGLERSEIIIGIDFSASNEWQGRRVFASRCLHDISNGRTFNPYQRALTIIGATLERFDSDHLIPVYGFGDVNSKDVSVFSLKPDEEPCYGFVEVLQCYNQVCPDIQRSGPTSLEPLIKKAIEVVKEKPTYHLLLILTDGQLKDTDSNAKAIIEASKYPISIVVVGIGDGPWDAMEHYDDNLPSRKFDNFQFVNFYQVCSKAKYAEAAFALNVLMEIPDQYKAICELGYLRNQPNIESWGLTRYDTEKSAEDSVGFRRSLSEQDMMSLSPEIIPVLSRKTSKKMRSSMRQKSTKR</sequence>
<dbReference type="InterPro" id="IPR010734">
    <property type="entry name" value="Copine_C"/>
</dbReference>
<dbReference type="GO" id="GO:0005634">
    <property type="term" value="C:nucleus"/>
    <property type="evidence" value="ECO:0007669"/>
    <property type="project" value="TreeGrafter"/>
</dbReference>
<keyword evidence="3" id="KW-1185">Reference proteome</keyword>
<dbReference type="OMA" id="DAMEHYD"/>
<dbReference type="GO" id="GO:0016567">
    <property type="term" value="P:protein ubiquitination"/>
    <property type="evidence" value="ECO:0007669"/>
    <property type="project" value="TreeGrafter"/>
</dbReference>
<dbReference type="GeneID" id="110987052"/>
<evidence type="ECO:0000259" key="2">
    <source>
        <dbReference type="SMART" id="SM00327"/>
    </source>
</evidence>
<dbReference type="SUPFAM" id="SSF53300">
    <property type="entry name" value="vWA-like"/>
    <property type="match status" value="1"/>
</dbReference>
<protein>
    <submittedName>
        <fullName evidence="4 5">E3 ubiquitin-protein ligase RGLG5-like</fullName>
    </submittedName>
</protein>
<name>A0A8B7ZHM9_ACAPL</name>